<evidence type="ECO:0000256" key="1">
    <source>
        <dbReference type="ARBA" id="ARBA00004651"/>
    </source>
</evidence>
<dbReference type="GO" id="GO:0005886">
    <property type="term" value="C:plasma membrane"/>
    <property type="evidence" value="ECO:0007669"/>
    <property type="project" value="UniProtKB-SubCell"/>
</dbReference>
<accession>A0A1H7HKC8</accession>
<dbReference type="PROSITE" id="PS01246">
    <property type="entry name" value="UPF0003"/>
    <property type="match status" value="1"/>
</dbReference>
<comment type="subunit">
    <text evidence="7">Homoheptamer.</text>
</comment>
<keyword evidence="3" id="KW-1003">Cell membrane</keyword>
<proteinExistence type="inferred from homology"/>
<evidence type="ECO:0000256" key="3">
    <source>
        <dbReference type="ARBA" id="ARBA00022475"/>
    </source>
</evidence>
<evidence type="ECO:0000256" key="5">
    <source>
        <dbReference type="ARBA" id="ARBA00022989"/>
    </source>
</evidence>
<reference evidence="12" key="1">
    <citation type="submission" date="2016-10" db="EMBL/GenBank/DDBJ databases">
        <authorList>
            <person name="Varghese N."/>
            <person name="Submissions S."/>
        </authorList>
    </citation>
    <scope>NUCLEOTIDE SEQUENCE [LARGE SCALE GENOMIC DNA]</scope>
    <source>
        <strain evidence="12">CGMCC 1.9127</strain>
    </source>
</reference>
<comment type="function">
    <text evidence="7">Mechanosensitive channel that participates in the regulation of osmotic pressure changes within the cell, opening in response to stretch forces in the membrane lipid bilayer, without the need for other proteins. Contributes to normal resistance to hypoosmotic shock. Forms an ion channel of 1.0 nanosiemens conductance with a slight preference for anions.</text>
</comment>
<evidence type="ECO:0000259" key="8">
    <source>
        <dbReference type="Pfam" id="PF00924"/>
    </source>
</evidence>
<keyword evidence="7" id="KW-0813">Transport</keyword>
<feature type="domain" description="Mechanosensitive ion channel MscS" evidence="8">
    <location>
        <begin position="105"/>
        <end position="170"/>
    </location>
</feature>
<feature type="transmembrane region" description="Helical" evidence="7">
    <location>
        <begin position="88"/>
        <end position="118"/>
    </location>
</feature>
<dbReference type="AlphaFoldDB" id="A0A1H7HKC8"/>
<feature type="transmembrane region" description="Helical" evidence="7">
    <location>
        <begin position="18"/>
        <end position="36"/>
    </location>
</feature>
<feature type="domain" description="Mechanosensitive ion channel MscS C-terminal" evidence="9">
    <location>
        <begin position="178"/>
        <end position="259"/>
    </location>
</feature>
<dbReference type="GO" id="GO:0008381">
    <property type="term" value="F:mechanosensitive monoatomic ion channel activity"/>
    <property type="evidence" value="ECO:0007669"/>
    <property type="project" value="InterPro"/>
</dbReference>
<keyword evidence="4 7" id="KW-0812">Transmembrane</keyword>
<evidence type="ECO:0000259" key="10">
    <source>
        <dbReference type="Pfam" id="PF21088"/>
    </source>
</evidence>
<dbReference type="Pfam" id="PF21082">
    <property type="entry name" value="MS_channel_3rd"/>
    <property type="match status" value="1"/>
</dbReference>
<feature type="transmembrane region" description="Helical" evidence="7">
    <location>
        <begin position="56"/>
        <end position="82"/>
    </location>
</feature>
<dbReference type="Pfam" id="PF05552">
    <property type="entry name" value="MS_channel_1st_1"/>
    <property type="match status" value="1"/>
</dbReference>
<feature type="domain" description="Mechanosensitive ion channel transmembrane helices 2/3" evidence="10">
    <location>
        <begin position="68"/>
        <end position="103"/>
    </location>
</feature>
<dbReference type="InterPro" id="IPR011014">
    <property type="entry name" value="MscS_channel_TM-2"/>
</dbReference>
<dbReference type="PANTHER" id="PTHR30221:SF1">
    <property type="entry name" value="SMALL-CONDUCTANCE MECHANOSENSITIVE CHANNEL"/>
    <property type="match status" value="1"/>
</dbReference>
<keyword evidence="6 7" id="KW-0472">Membrane</keyword>
<keyword evidence="5 7" id="KW-1133">Transmembrane helix</keyword>
<keyword evidence="7" id="KW-0406">Ion transport</keyword>
<dbReference type="Pfam" id="PF00924">
    <property type="entry name" value="MS_channel_2nd"/>
    <property type="match status" value="1"/>
</dbReference>
<dbReference type="InterPro" id="IPR049142">
    <property type="entry name" value="MS_channel_1st"/>
</dbReference>
<dbReference type="InterPro" id="IPR006685">
    <property type="entry name" value="MscS_channel_2nd"/>
</dbReference>
<comment type="caution">
    <text evidence="7">Lacks conserved residue(s) required for the propagation of feature annotation.</text>
</comment>
<dbReference type="OrthoDB" id="9809206at2"/>
<evidence type="ECO:0000259" key="9">
    <source>
        <dbReference type="Pfam" id="PF21082"/>
    </source>
</evidence>
<keyword evidence="7" id="KW-0407">Ion channel</keyword>
<dbReference type="Pfam" id="PF21088">
    <property type="entry name" value="MS_channel_1st"/>
    <property type="match status" value="1"/>
</dbReference>
<name>A0A1H7HKC8_9GAMM</name>
<dbReference type="InterPro" id="IPR023408">
    <property type="entry name" value="MscS_beta-dom_sf"/>
</dbReference>
<dbReference type="Gene3D" id="2.30.30.60">
    <property type="match status" value="1"/>
</dbReference>
<evidence type="ECO:0000313" key="11">
    <source>
        <dbReference type="EMBL" id="SEK50853.1"/>
    </source>
</evidence>
<organism evidence="11 12">
    <name type="scientific">Colwellia chukchiensis</name>
    <dbReference type="NCBI Taxonomy" id="641665"/>
    <lineage>
        <taxon>Bacteria</taxon>
        <taxon>Pseudomonadati</taxon>
        <taxon>Pseudomonadota</taxon>
        <taxon>Gammaproteobacteria</taxon>
        <taxon>Alteromonadales</taxon>
        <taxon>Colwelliaceae</taxon>
        <taxon>Colwellia</taxon>
    </lineage>
</organism>
<sequence length="276" mass="30084">METIQNWLINNQQILYDFSLKLLAAIAIVLIGKLVANIIRQGVVKVLRLKGIDPAIISFIGSLLYSMLFFIVIVAAISHLGFNTTSLVAIVGAAGLAIGLALQGSLSNFASGVLLIVFKPFKAGDFIDVSGVSGIVEEIHVFSTKLRTGDNKAVIIPNNKITSNTITNFSTKPERRLDLVIGVSYDADLAKTKALLTKLTSEHELVLKDKEVVIGVQELAESSVNFVVRPWVASGDYWPLHRDLLEKIKIALDDAGIEIPYPQVSIHMNKEEKHAS</sequence>
<dbReference type="SUPFAM" id="SSF82689">
    <property type="entry name" value="Mechanosensitive channel protein MscS (YggB), C-terminal domain"/>
    <property type="match status" value="1"/>
</dbReference>
<dbReference type="InterPro" id="IPR010920">
    <property type="entry name" value="LSM_dom_sf"/>
</dbReference>
<dbReference type="Gene3D" id="1.10.287.1260">
    <property type="match status" value="1"/>
</dbReference>
<evidence type="ECO:0000256" key="7">
    <source>
        <dbReference type="RuleBase" id="RU369025"/>
    </source>
</evidence>
<dbReference type="InterPro" id="IPR045275">
    <property type="entry name" value="MscS_archaea/bacteria_type"/>
</dbReference>
<dbReference type="InterPro" id="IPR011066">
    <property type="entry name" value="MscS_channel_C_sf"/>
</dbReference>
<protein>
    <recommendedName>
        <fullName evidence="7">Small-conductance mechanosensitive channel</fullName>
    </recommendedName>
</protein>
<evidence type="ECO:0000256" key="6">
    <source>
        <dbReference type="ARBA" id="ARBA00023136"/>
    </source>
</evidence>
<keyword evidence="7" id="KW-0997">Cell inner membrane</keyword>
<comment type="subcellular location">
    <subcellularLocation>
        <location evidence="7">Cell inner membrane</location>
        <topology evidence="7">Multi-pass membrane protein</topology>
    </subcellularLocation>
    <subcellularLocation>
        <location evidence="1">Cell membrane</location>
        <topology evidence="1">Multi-pass membrane protein</topology>
    </subcellularLocation>
</comment>
<dbReference type="STRING" id="641665.GCA_002104455_00175"/>
<dbReference type="InterPro" id="IPR008910">
    <property type="entry name" value="MSC_TM_helix"/>
</dbReference>
<keyword evidence="12" id="KW-1185">Reference proteome</keyword>
<evidence type="ECO:0000313" key="12">
    <source>
        <dbReference type="Proteomes" id="UP000199297"/>
    </source>
</evidence>
<evidence type="ECO:0000256" key="4">
    <source>
        <dbReference type="ARBA" id="ARBA00022692"/>
    </source>
</evidence>
<dbReference type="InterPro" id="IPR006686">
    <property type="entry name" value="MscS_channel_CS"/>
</dbReference>
<dbReference type="PANTHER" id="PTHR30221">
    <property type="entry name" value="SMALL-CONDUCTANCE MECHANOSENSITIVE CHANNEL"/>
    <property type="match status" value="1"/>
</dbReference>
<comment type="similarity">
    <text evidence="2 7">Belongs to the MscS (TC 1.A.23) family.</text>
</comment>
<dbReference type="SUPFAM" id="SSF82861">
    <property type="entry name" value="Mechanosensitive channel protein MscS (YggB), transmembrane region"/>
    <property type="match status" value="1"/>
</dbReference>
<dbReference type="EMBL" id="FOBI01000001">
    <property type="protein sequence ID" value="SEK50853.1"/>
    <property type="molecule type" value="Genomic_DNA"/>
</dbReference>
<evidence type="ECO:0000256" key="2">
    <source>
        <dbReference type="ARBA" id="ARBA00008017"/>
    </source>
</evidence>
<dbReference type="InterPro" id="IPR049278">
    <property type="entry name" value="MS_channel_C"/>
</dbReference>
<dbReference type="SUPFAM" id="SSF50182">
    <property type="entry name" value="Sm-like ribonucleoproteins"/>
    <property type="match status" value="1"/>
</dbReference>
<dbReference type="Gene3D" id="3.30.70.100">
    <property type="match status" value="1"/>
</dbReference>
<dbReference type="Proteomes" id="UP000199297">
    <property type="component" value="Unassembled WGS sequence"/>
</dbReference>
<dbReference type="RefSeq" id="WP_085282311.1">
    <property type="nucleotide sequence ID" value="NZ_FOBI01000001.1"/>
</dbReference>
<gene>
    <name evidence="11" type="ORF">SAMN05216262_101530</name>
</gene>